<dbReference type="PANTHER" id="PTHR43544">
    <property type="entry name" value="SHORT-CHAIN DEHYDROGENASE/REDUCTASE"/>
    <property type="match status" value="1"/>
</dbReference>
<accession>S3CAH7</accession>
<dbReference type="InterPro" id="IPR020904">
    <property type="entry name" value="Sc_DH/Rdtase_CS"/>
</dbReference>
<dbReference type="eggNOG" id="KOG1611">
    <property type="taxonomic scope" value="Eukaryota"/>
</dbReference>
<organism evidence="4 5">
    <name type="scientific">Ophiostoma piceae (strain UAMH 11346)</name>
    <name type="common">Sap stain fungus</name>
    <dbReference type="NCBI Taxonomy" id="1262450"/>
    <lineage>
        <taxon>Eukaryota</taxon>
        <taxon>Fungi</taxon>
        <taxon>Dikarya</taxon>
        <taxon>Ascomycota</taxon>
        <taxon>Pezizomycotina</taxon>
        <taxon>Sordariomycetes</taxon>
        <taxon>Sordariomycetidae</taxon>
        <taxon>Ophiostomatales</taxon>
        <taxon>Ophiostomataceae</taxon>
        <taxon>Ophiostoma</taxon>
    </lineage>
</organism>
<dbReference type="OMA" id="GILHPGW"/>
<evidence type="ECO:0000256" key="1">
    <source>
        <dbReference type="ARBA" id="ARBA00006484"/>
    </source>
</evidence>
<dbReference type="GO" id="GO:0016491">
    <property type="term" value="F:oxidoreductase activity"/>
    <property type="evidence" value="ECO:0007669"/>
    <property type="project" value="UniProtKB-KW"/>
</dbReference>
<dbReference type="HOGENOM" id="CLU_010194_9_1_1"/>
<dbReference type="CDD" id="cd05325">
    <property type="entry name" value="carb_red_sniffer_like_SDR_c"/>
    <property type="match status" value="1"/>
</dbReference>
<keyword evidence="3" id="KW-0560">Oxidoreductase</keyword>
<dbReference type="PANTHER" id="PTHR43544:SF7">
    <property type="entry name" value="NADB-LER2"/>
    <property type="match status" value="1"/>
</dbReference>
<dbReference type="InterPro" id="IPR036291">
    <property type="entry name" value="NAD(P)-bd_dom_sf"/>
</dbReference>
<dbReference type="VEuPathDB" id="FungiDB:F503_01951"/>
<evidence type="ECO:0000313" key="5">
    <source>
        <dbReference type="Proteomes" id="UP000016923"/>
    </source>
</evidence>
<proteinExistence type="inferred from homology"/>
<dbReference type="PRINTS" id="PR00081">
    <property type="entry name" value="GDHRDH"/>
</dbReference>
<protein>
    <submittedName>
        <fullName evidence="4">Aflatoxin biosynthesis ketoreductase nor-1</fullName>
    </submittedName>
</protein>
<dbReference type="SUPFAM" id="SSF51735">
    <property type="entry name" value="NAD(P)-binding Rossmann-fold domains"/>
    <property type="match status" value="1"/>
</dbReference>
<reference evidence="4 5" key="1">
    <citation type="journal article" date="2013" name="BMC Genomics">
        <title>The genome and transcriptome of the pine saprophyte Ophiostoma piceae, and a comparison with the bark beetle-associated pine pathogen Grosmannia clavigera.</title>
        <authorList>
            <person name="Haridas S."/>
            <person name="Wang Y."/>
            <person name="Lim L."/>
            <person name="Massoumi Alamouti S."/>
            <person name="Jackman S."/>
            <person name="Docking R."/>
            <person name="Robertson G."/>
            <person name="Birol I."/>
            <person name="Bohlmann J."/>
            <person name="Breuil C."/>
        </authorList>
    </citation>
    <scope>NUCLEOTIDE SEQUENCE [LARGE SCALE GENOMIC DNA]</scope>
    <source>
        <strain evidence="4 5">UAMH 11346</strain>
    </source>
</reference>
<dbReference type="OrthoDB" id="7289984at2759"/>
<keyword evidence="2" id="KW-0521">NADP</keyword>
<dbReference type="PROSITE" id="PS00061">
    <property type="entry name" value="ADH_SHORT"/>
    <property type="match status" value="1"/>
</dbReference>
<evidence type="ECO:0000256" key="2">
    <source>
        <dbReference type="ARBA" id="ARBA00022857"/>
    </source>
</evidence>
<dbReference type="GO" id="GO:0005737">
    <property type="term" value="C:cytoplasm"/>
    <property type="evidence" value="ECO:0007669"/>
    <property type="project" value="TreeGrafter"/>
</dbReference>
<evidence type="ECO:0000256" key="3">
    <source>
        <dbReference type="ARBA" id="ARBA00023002"/>
    </source>
</evidence>
<comment type="similarity">
    <text evidence="1">Belongs to the short-chain dehydrogenases/reductases (SDR) family.</text>
</comment>
<dbReference type="InterPro" id="IPR002347">
    <property type="entry name" value="SDR_fam"/>
</dbReference>
<dbReference type="AlphaFoldDB" id="S3CAH7"/>
<gene>
    <name evidence="4" type="ORF">F503_01951</name>
</gene>
<name>S3CAH7_OPHP1</name>
<dbReference type="EMBL" id="KE148169">
    <property type="protein sequence ID" value="EPE03213.1"/>
    <property type="molecule type" value="Genomic_DNA"/>
</dbReference>
<keyword evidence="5" id="KW-1185">Reference proteome</keyword>
<dbReference type="Pfam" id="PF00106">
    <property type="entry name" value="adh_short"/>
    <property type="match status" value="1"/>
</dbReference>
<dbReference type="Gene3D" id="3.40.50.720">
    <property type="entry name" value="NAD(P)-binding Rossmann-like Domain"/>
    <property type="match status" value="1"/>
</dbReference>
<dbReference type="Proteomes" id="UP000016923">
    <property type="component" value="Unassembled WGS sequence"/>
</dbReference>
<evidence type="ECO:0000313" key="4">
    <source>
        <dbReference type="EMBL" id="EPE03213.1"/>
    </source>
</evidence>
<dbReference type="InterPro" id="IPR051468">
    <property type="entry name" value="Fungal_SecMetab_SDRs"/>
</dbReference>
<sequence length="257" mass="27487">MSNIYLVTGANRGIGRGIVEKLLLRPDTTVIAGVRYPSDPTSASLRELPAAGGSRIVVLQLRETTDYAAILPTLESAGIAYIDVVVANAGSSGGLAQSLLETDPEVVVEDCAVNAALPLRLFQSTWPLLEASLSTRSARTLPVATRFIYISSTMGSIATLDEETMPVGLSYSMSKAAANYFAKKASVEFKDKGLVVGILHPGWVKTDMGQTLADSLGIKEPPTTLDESTRLCLEQIDGWNLEKTGKFLNNVGKELPW</sequence>